<proteinExistence type="predicted"/>
<comment type="caution">
    <text evidence="1">The sequence shown here is derived from an EMBL/GenBank/DDBJ whole genome shotgun (WGS) entry which is preliminary data.</text>
</comment>
<accession>X1QME8</accession>
<dbReference type="EMBL" id="BARV01028081">
    <property type="protein sequence ID" value="GAI44439.1"/>
    <property type="molecule type" value="Genomic_DNA"/>
</dbReference>
<reference evidence="1" key="1">
    <citation type="journal article" date="2014" name="Front. Microbiol.">
        <title>High frequency of phylogenetically diverse reductive dehalogenase-homologous genes in deep subseafloor sedimentary metagenomes.</title>
        <authorList>
            <person name="Kawai M."/>
            <person name="Futagami T."/>
            <person name="Toyoda A."/>
            <person name="Takaki Y."/>
            <person name="Nishi S."/>
            <person name="Hori S."/>
            <person name="Arai W."/>
            <person name="Tsubouchi T."/>
            <person name="Morono Y."/>
            <person name="Uchiyama I."/>
            <person name="Ito T."/>
            <person name="Fujiyama A."/>
            <person name="Inagaki F."/>
            <person name="Takami H."/>
        </authorList>
    </citation>
    <scope>NUCLEOTIDE SEQUENCE</scope>
    <source>
        <strain evidence="1">Expedition CK06-06</strain>
    </source>
</reference>
<feature type="non-terminal residue" evidence="1">
    <location>
        <position position="106"/>
    </location>
</feature>
<evidence type="ECO:0000313" key="1">
    <source>
        <dbReference type="EMBL" id="GAI44439.1"/>
    </source>
</evidence>
<gene>
    <name evidence="1" type="ORF">S06H3_45049</name>
</gene>
<organism evidence="1">
    <name type="scientific">marine sediment metagenome</name>
    <dbReference type="NCBI Taxonomy" id="412755"/>
    <lineage>
        <taxon>unclassified sequences</taxon>
        <taxon>metagenomes</taxon>
        <taxon>ecological metagenomes</taxon>
    </lineage>
</organism>
<name>X1QME8_9ZZZZ</name>
<dbReference type="AlphaFoldDB" id="X1QME8"/>
<protein>
    <submittedName>
        <fullName evidence="1">Uncharacterized protein</fullName>
    </submittedName>
</protein>
<sequence length="106" mass="11850">MKTTNFIKKLGASLILLMFFCCANIFAQTEIIAPSSDYLLQTEYIDPNIPEDTVFIWCSNNPQAGSLEITNIGGCDVEWWKYDGMIYGDYIGNTATINNLESGGYE</sequence>